<feature type="transmembrane region" description="Helical" evidence="6">
    <location>
        <begin position="297"/>
        <end position="321"/>
    </location>
</feature>
<evidence type="ECO:0000313" key="8">
    <source>
        <dbReference type="EMBL" id="MBP1082238.1"/>
    </source>
</evidence>
<evidence type="ECO:0000256" key="5">
    <source>
        <dbReference type="ARBA" id="ARBA00023136"/>
    </source>
</evidence>
<feature type="transmembrane region" description="Helical" evidence="6">
    <location>
        <begin position="96"/>
        <end position="117"/>
    </location>
</feature>
<dbReference type="CDD" id="cd17324">
    <property type="entry name" value="MFS_NepI_like"/>
    <property type="match status" value="1"/>
</dbReference>
<keyword evidence="4 6" id="KW-1133">Transmembrane helix</keyword>
<feature type="transmembrane region" description="Helical" evidence="6">
    <location>
        <begin position="39"/>
        <end position="60"/>
    </location>
</feature>
<dbReference type="EMBL" id="JAFDST010000002">
    <property type="protein sequence ID" value="MBP1082238.1"/>
    <property type="molecule type" value="Genomic_DNA"/>
</dbReference>
<dbReference type="RefSeq" id="WP_211086170.1">
    <property type="nucleotide sequence ID" value="NZ_JAFDST010000002.1"/>
</dbReference>
<evidence type="ECO:0000256" key="2">
    <source>
        <dbReference type="ARBA" id="ARBA00022448"/>
    </source>
</evidence>
<feature type="transmembrane region" description="Helical" evidence="6">
    <location>
        <begin position="272"/>
        <end position="291"/>
    </location>
</feature>
<evidence type="ECO:0000256" key="1">
    <source>
        <dbReference type="ARBA" id="ARBA00004651"/>
    </source>
</evidence>
<comment type="caution">
    <text evidence="8">The sequence shown here is derived from an EMBL/GenBank/DDBJ whole genome shotgun (WGS) entry which is preliminary data.</text>
</comment>
<evidence type="ECO:0000313" key="9">
    <source>
        <dbReference type="Proteomes" id="UP000674416"/>
    </source>
</evidence>
<name>A0ABS4CXZ3_9BACI</name>
<dbReference type="InterPro" id="IPR020846">
    <property type="entry name" value="MFS_dom"/>
</dbReference>
<dbReference type="InterPro" id="IPR036259">
    <property type="entry name" value="MFS_trans_sf"/>
</dbReference>
<feature type="transmembrane region" description="Helical" evidence="6">
    <location>
        <begin position="72"/>
        <end position="90"/>
    </location>
</feature>
<feature type="transmembrane region" description="Helical" evidence="6">
    <location>
        <begin position="239"/>
        <end position="260"/>
    </location>
</feature>
<feature type="transmembrane region" description="Helical" evidence="6">
    <location>
        <begin position="357"/>
        <end position="379"/>
    </location>
</feature>
<evidence type="ECO:0000256" key="4">
    <source>
        <dbReference type="ARBA" id="ARBA00022989"/>
    </source>
</evidence>
<reference evidence="8 9" key="1">
    <citation type="submission" date="2021-01" db="EMBL/GenBank/DDBJ databases">
        <title>Genomic Encyclopedia of Type Strains, Phase IV (KMG-IV): sequencing the most valuable type-strain genomes for metagenomic binning, comparative biology and taxonomic classification.</title>
        <authorList>
            <person name="Goeker M."/>
        </authorList>
    </citation>
    <scope>NUCLEOTIDE SEQUENCE [LARGE SCALE GENOMIC DNA]</scope>
    <source>
        <strain evidence="8 9">DSM 103394</strain>
    </source>
</reference>
<feature type="transmembrane region" description="Helical" evidence="6">
    <location>
        <begin position="210"/>
        <end position="233"/>
    </location>
</feature>
<accession>A0ABS4CXZ3</accession>
<keyword evidence="2" id="KW-0813">Transport</keyword>
<dbReference type="Gene3D" id="1.20.1250.20">
    <property type="entry name" value="MFS general substrate transporter like domains"/>
    <property type="match status" value="1"/>
</dbReference>
<keyword evidence="5 6" id="KW-0472">Membrane</keyword>
<proteinExistence type="predicted"/>
<comment type="subcellular location">
    <subcellularLocation>
        <location evidence="1">Cell membrane</location>
        <topology evidence="1">Multi-pass membrane protein</topology>
    </subcellularLocation>
</comment>
<evidence type="ECO:0000256" key="6">
    <source>
        <dbReference type="SAM" id="Phobius"/>
    </source>
</evidence>
<protein>
    <submittedName>
        <fullName evidence="8">MFS family arabinose efflux permease</fullName>
    </submittedName>
</protein>
<sequence length="389" mass="41298">MLTKRMVWLLSATAGFTVANVYLNQTLLVSMADSFGVSATQIGMIATLSQIGYALGNLFLVPLGDLYERRRIILLLLAFVCVGLLASAMAQSFIWMVTASLFLGFVTIVPQIIVPLAASLAKANERGKILGNIAVGLVSGILGARLVSGFVDAQFGWRAVYWLSLGFTVLFIVLIRLGLPKNKESQNMSYKQLLLSLGPIFMKENVLKRVCLSQGMMFAAFSLFWTTLVFLLTSPPYSYGSGAVGTIGLVSIGGAFAAPVIGRFIDNRGAGLANMICMVIGLLSFIVAFAGGGFLPAVIASALLVTVGTQANQVACQAKLFQLSPEKRSRLNGLYMVSTFLGGALGSFVGVQAWSHFHWTGVCTAGLIMVAIALSSAIGSEKQMPVASH</sequence>
<dbReference type="Pfam" id="PF07690">
    <property type="entry name" value="MFS_1"/>
    <property type="match status" value="1"/>
</dbReference>
<feature type="transmembrane region" description="Helical" evidence="6">
    <location>
        <begin position="333"/>
        <end position="351"/>
    </location>
</feature>
<gene>
    <name evidence="8" type="ORF">JOC74_002731</name>
</gene>
<keyword evidence="3 6" id="KW-0812">Transmembrane</keyword>
<feature type="domain" description="Major facilitator superfamily (MFS) profile" evidence="7">
    <location>
        <begin position="3"/>
        <end position="383"/>
    </location>
</feature>
<keyword evidence="9" id="KW-1185">Reference proteome</keyword>
<evidence type="ECO:0000259" key="7">
    <source>
        <dbReference type="PROSITE" id="PS50850"/>
    </source>
</evidence>
<feature type="transmembrane region" description="Helical" evidence="6">
    <location>
        <begin position="129"/>
        <end position="147"/>
    </location>
</feature>
<evidence type="ECO:0000256" key="3">
    <source>
        <dbReference type="ARBA" id="ARBA00022692"/>
    </source>
</evidence>
<dbReference type="SUPFAM" id="SSF103473">
    <property type="entry name" value="MFS general substrate transporter"/>
    <property type="match status" value="1"/>
</dbReference>
<dbReference type="InterPro" id="IPR011701">
    <property type="entry name" value="MFS"/>
</dbReference>
<dbReference type="Proteomes" id="UP000674416">
    <property type="component" value="Unassembled WGS sequence"/>
</dbReference>
<dbReference type="PANTHER" id="PTHR42910:SF1">
    <property type="entry name" value="MAJOR FACILITATOR SUPERFAMILY (MFS) PROFILE DOMAIN-CONTAINING PROTEIN"/>
    <property type="match status" value="1"/>
</dbReference>
<feature type="transmembrane region" description="Helical" evidence="6">
    <location>
        <begin position="159"/>
        <end position="179"/>
    </location>
</feature>
<organism evidence="8 9">
    <name type="scientific">Bacillus capparidis</name>
    <dbReference type="NCBI Taxonomy" id="1840411"/>
    <lineage>
        <taxon>Bacteria</taxon>
        <taxon>Bacillati</taxon>
        <taxon>Bacillota</taxon>
        <taxon>Bacilli</taxon>
        <taxon>Bacillales</taxon>
        <taxon>Bacillaceae</taxon>
        <taxon>Bacillus</taxon>
    </lineage>
</organism>
<dbReference type="PROSITE" id="PS50850">
    <property type="entry name" value="MFS"/>
    <property type="match status" value="1"/>
</dbReference>
<dbReference type="PANTHER" id="PTHR42910">
    <property type="entry name" value="TRANSPORTER SCO4007-RELATED"/>
    <property type="match status" value="1"/>
</dbReference>